<evidence type="ECO:0000313" key="2">
    <source>
        <dbReference type="Proteomes" id="UP000638353"/>
    </source>
</evidence>
<evidence type="ECO:0000313" key="1">
    <source>
        <dbReference type="EMBL" id="GHD16127.1"/>
    </source>
</evidence>
<comment type="caution">
    <text evidence="1">The sequence shown here is derived from an EMBL/GenBank/DDBJ whole genome shotgun (WGS) entry which is preliminary data.</text>
</comment>
<gene>
    <name evidence="1" type="ORF">GCM10010334_76870</name>
</gene>
<accession>A0A919CER8</accession>
<name>A0A919CER8_9ACTN</name>
<proteinExistence type="predicted"/>
<sequence length="78" mass="8771">MARLTTWSGGREIDLPDTIPGIRAALPPDRRGAFDLALAEAGVDEVPAVLRHWLLELAEDDEERELTEQLRERERHAG</sequence>
<dbReference type="Proteomes" id="UP000638353">
    <property type="component" value="Unassembled WGS sequence"/>
</dbReference>
<dbReference type="EMBL" id="BMVC01000024">
    <property type="protein sequence ID" value="GHD16127.1"/>
    <property type="molecule type" value="Genomic_DNA"/>
</dbReference>
<reference evidence="1" key="1">
    <citation type="journal article" date="2014" name="Int. J. Syst. Evol. Microbiol.">
        <title>Complete genome sequence of Corynebacterium casei LMG S-19264T (=DSM 44701T), isolated from a smear-ripened cheese.</title>
        <authorList>
            <consortium name="US DOE Joint Genome Institute (JGI-PGF)"/>
            <person name="Walter F."/>
            <person name="Albersmeier A."/>
            <person name="Kalinowski J."/>
            <person name="Ruckert C."/>
        </authorList>
    </citation>
    <scope>NUCLEOTIDE SEQUENCE</scope>
    <source>
        <strain evidence="1">JCM 4637</strain>
    </source>
</reference>
<protein>
    <submittedName>
        <fullName evidence="1">Uncharacterized protein</fullName>
    </submittedName>
</protein>
<reference evidence="1" key="2">
    <citation type="submission" date="2020-09" db="EMBL/GenBank/DDBJ databases">
        <authorList>
            <person name="Sun Q."/>
            <person name="Ohkuma M."/>
        </authorList>
    </citation>
    <scope>NUCLEOTIDE SEQUENCE</scope>
    <source>
        <strain evidence="1">JCM 4637</strain>
    </source>
</reference>
<dbReference type="RefSeq" id="WP_189828238.1">
    <property type="nucleotide sequence ID" value="NZ_BMVC01000024.1"/>
</dbReference>
<organism evidence="1 2">
    <name type="scientific">Streptomyces finlayi</name>
    <dbReference type="NCBI Taxonomy" id="67296"/>
    <lineage>
        <taxon>Bacteria</taxon>
        <taxon>Bacillati</taxon>
        <taxon>Actinomycetota</taxon>
        <taxon>Actinomycetes</taxon>
        <taxon>Kitasatosporales</taxon>
        <taxon>Streptomycetaceae</taxon>
        <taxon>Streptomyces</taxon>
    </lineage>
</organism>
<dbReference type="AlphaFoldDB" id="A0A919CER8"/>